<keyword evidence="11 12" id="KW-0472">Membrane</keyword>
<dbReference type="PROSITE" id="PS50920">
    <property type="entry name" value="SOLCAR"/>
    <property type="match status" value="3"/>
</dbReference>
<evidence type="ECO:0000256" key="12">
    <source>
        <dbReference type="PROSITE-ProRule" id="PRU00282"/>
    </source>
</evidence>
<dbReference type="PRINTS" id="PR00926">
    <property type="entry name" value="MITOCARRIER"/>
</dbReference>
<evidence type="ECO:0000256" key="6">
    <source>
        <dbReference type="ARBA" id="ARBA00022640"/>
    </source>
</evidence>
<dbReference type="OrthoDB" id="270584at2759"/>
<feature type="repeat" description="Solcar" evidence="12">
    <location>
        <begin position="199"/>
        <end position="282"/>
    </location>
</feature>
<comment type="caution">
    <text evidence="14">The sequence shown here is derived from an EMBL/GenBank/DDBJ whole genome shotgun (WGS) entry which is preliminary data.</text>
</comment>
<dbReference type="FunFam" id="1.50.40.10:FF:000042">
    <property type="entry name" value="Envelope ADP,ATP carrier protein"/>
    <property type="match status" value="1"/>
</dbReference>
<evidence type="ECO:0000256" key="5">
    <source>
        <dbReference type="ARBA" id="ARBA00022528"/>
    </source>
</evidence>
<dbReference type="InterPro" id="IPR018108">
    <property type="entry name" value="MCP_transmembrane"/>
</dbReference>
<dbReference type="Proteomes" id="UP000886595">
    <property type="component" value="Unassembled WGS sequence"/>
</dbReference>
<dbReference type="GO" id="GO:0016020">
    <property type="term" value="C:membrane"/>
    <property type="evidence" value="ECO:0007669"/>
    <property type="project" value="UniProtKB-SubCell"/>
</dbReference>
<comment type="similarity">
    <text evidence="3 13">Belongs to the mitochondrial carrier (TC 2.A.29) family.</text>
</comment>
<keyword evidence="9" id="KW-0809">Transit peptide</keyword>
<dbReference type="SUPFAM" id="SSF103506">
    <property type="entry name" value="Mitochondrial carrier"/>
    <property type="match status" value="1"/>
</dbReference>
<evidence type="ECO:0000256" key="2">
    <source>
        <dbReference type="ARBA" id="ARBA00004141"/>
    </source>
</evidence>
<evidence type="ECO:0000256" key="3">
    <source>
        <dbReference type="ARBA" id="ARBA00006375"/>
    </source>
</evidence>
<keyword evidence="4 13" id="KW-0813">Transport</keyword>
<dbReference type="AlphaFoldDB" id="A0A8X8ATT0"/>
<name>A0A8X8ATT0_BRACI</name>
<dbReference type="Pfam" id="PF00153">
    <property type="entry name" value="Mito_carr"/>
    <property type="match status" value="3"/>
</dbReference>
<evidence type="ECO:0000256" key="9">
    <source>
        <dbReference type="ARBA" id="ARBA00022946"/>
    </source>
</evidence>
<dbReference type="Gene3D" id="1.50.40.10">
    <property type="entry name" value="Mitochondrial carrier domain"/>
    <property type="match status" value="1"/>
</dbReference>
<keyword evidence="5" id="KW-0150">Chloroplast</keyword>
<comment type="subcellular location">
    <subcellularLocation>
        <location evidence="2">Membrane</location>
        <topology evidence="2">Multi-pass membrane protein</topology>
    </subcellularLocation>
    <subcellularLocation>
        <location evidence="1">Plastid</location>
        <location evidence="1">Chloroplast envelope</location>
    </subcellularLocation>
</comment>
<sequence>MGEEEKSLLQFRSLPSVRTSDFALTDEPSWNRRRVNKRNGGVVLSNFASLSVAVRRERRESGGAFASVSVAIPKEDDDVFAPTSAQLLKNPVALLSFVPKDAALFFAGAFAGAAAKSVTAPLDRIKLLMQTHGVRAGQQSAKKAIGFIEAIMLIGREEGVKGYWKGNLPQVIRIVPYSAVQLFAYETYKKLFRGEDGQLSVLGRLGAGACAGMTSTLITYPLDVLRLRLAVEPGYRTMSQVALNMLREEGLASFYNGLGPSLLSIAPYIAINFCVFDLVKKSLPEKYQKKTQSSLLTAVVAAAIATGTCYPLDTIRRQMQLKGTPYKSVFDAFSGIVEREGVIGLYRGFVPNALKSMPNSSIKLTTFDIVKKLIAASETELQRIVDDNRKKSATPPKTIDEEK</sequence>
<dbReference type="InterPro" id="IPR002067">
    <property type="entry name" value="MCP"/>
</dbReference>
<dbReference type="PANTHER" id="PTHR24089">
    <property type="entry name" value="SOLUTE CARRIER FAMILY 25"/>
    <property type="match status" value="1"/>
</dbReference>
<evidence type="ECO:0000256" key="8">
    <source>
        <dbReference type="ARBA" id="ARBA00022737"/>
    </source>
</evidence>
<feature type="repeat" description="Solcar" evidence="12">
    <location>
        <begin position="293"/>
        <end position="373"/>
    </location>
</feature>
<dbReference type="GO" id="GO:0055085">
    <property type="term" value="P:transmembrane transport"/>
    <property type="evidence" value="ECO:0007669"/>
    <property type="project" value="InterPro"/>
</dbReference>
<dbReference type="EMBL" id="JAAMPC010000005">
    <property type="protein sequence ID" value="KAG2310362.1"/>
    <property type="molecule type" value="Genomic_DNA"/>
</dbReference>
<gene>
    <name evidence="14" type="ORF">Bca52824_021919</name>
</gene>
<evidence type="ECO:0000256" key="11">
    <source>
        <dbReference type="ARBA" id="ARBA00023136"/>
    </source>
</evidence>
<evidence type="ECO:0000313" key="14">
    <source>
        <dbReference type="EMBL" id="KAG2310362.1"/>
    </source>
</evidence>
<keyword evidence="6" id="KW-0934">Plastid</keyword>
<evidence type="ECO:0000256" key="4">
    <source>
        <dbReference type="ARBA" id="ARBA00022448"/>
    </source>
</evidence>
<keyword evidence="15" id="KW-1185">Reference proteome</keyword>
<dbReference type="GO" id="GO:0009941">
    <property type="term" value="C:chloroplast envelope"/>
    <property type="evidence" value="ECO:0007669"/>
    <property type="project" value="UniProtKB-SubCell"/>
</dbReference>
<proteinExistence type="inferred from homology"/>
<keyword evidence="8" id="KW-0677">Repeat</keyword>
<keyword evidence="7 12" id="KW-0812">Transmembrane</keyword>
<protein>
    <submittedName>
        <fullName evidence="14">Uncharacterized protein</fullName>
    </submittedName>
</protein>
<evidence type="ECO:0000256" key="13">
    <source>
        <dbReference type="RuleBase" id="RU000488"/>
    </source>
</evidence>
<dbReference type="InterPro" id="IPR023395">
    <property type="entry name" value="MCP_dom_sf"/>
</dbReference>
<evidence type="ECO:0000256" key="7">
    <source>
        <dbReference type="ARBA" id="ARBA00022692"/>
    </source>
</evidence>
<evidence type="ECO:0000313" key="15">
    <source>
        <dbReference type="Proteomes" id="UP000886595"/>
    </source>
</evidence>
<keyword evidence="10" id="KW-1133">Transmembrane helix</keyword>
<reference evidence="14 15" key="1">
    <citation type="submission" date="2020-02" db="EMBL/GenBank/DDBJ databases">
        <authorList>
            <person name="Ma Q."/>
            <person name="Huang Y."/>
            <person name="Song X."/>
            <person name="Pei D."/>
        </authorList>
    </citation>
    <scope>NUCLEOTIDE SEQUENCE [LARGE SCALE GENOMIC DNA]</scope>
    <source>
        <strain evidence="14">Sxm20200214</strain>
        <tissue evidence="14">Leaf</tissue>
    </source>
</reference>
<accession>A0A8X8ATT0</accession>
<feature type="repeat" description="Solcar" evidence="12">
    <location>
        <begin position="99"/>
        <end position="191"/>
    </location>
</feature>
<evidence type="ECO:0000256" key="1">
    <source>
        <dbReference type="ARBA" id="ARBA00004119"/>
    </source>
</evidence>
<evidence type="ECO:0000256" key="10">
    <source>
        <dbReference type="ARBA" id="ARBA00022989"/>
    </source>
</evidence>
<organism evidence="14 15">
    <name type="scientific">Brassica carinata</name>
    <name type="common">Ethiopian mustard</name>
    <name type="synonym">Abyssinian cabbage</name>
    <dbReference type="NCBI Taxonomy" id="52824"/>
    <lineage>
        <taxon>Eukaryota</taxon>
        <taxon>Viridiplantae</taxon>
        <taxon>Streptophyta</taxon>
        <taxon>Embryophyta</taxon>
        <taxon>Tracheophyta</taxon>
        <taxon>Spermatophyta</taxon>
        <taxon>Magnoliopsida</taxon>
        <taxon>eudicotyledons</taxon>
        <taxon>Gunneridae</taxon>
        <taxon>Pentapetalae</taxon>
        <taxon>rosids</taxon>
        <taxon>malvids</taxon>
        <taxon>Brassicales</taxon>
        <taxon>Brassicaceae</taxon>
        <taxon>Brassiceae</taxon>
        <taxon>Brassica</taxon>
    </lineage>
</organism>